<accession>A0AAV7JJG6</accession>
<keyword evidence="1 9" id="KW-0217">Developmental protein</keyword>
<feature type="disulfide bond" evidence="7">
    <location>
        <begin position="380"/>
        <end position="389"/>
    </location>
</feature>
<keyword evidence="9 10" id="KW-1133">Transmembrane helix</keyword>
<feature type="disulfide bond" evidence="8">
    <location>
        <begin position="202"/>
        <end position="214"/>
    </location>
</feature>
<dbReference type="InterPro" id="IPR001774">
    <property type="entry name" value="DSL"/>
</dbReference>
<keyword evidence="9 10" id="KW-0472">Membrane</keyword>
<evidence type="ECO:0000256" key="6">
    <source>
        <dbReference type="ARBA" id="ARBA00023180"/>
    </source>
</evidence>
<dbReference type="InterPro" id="IPR051830">
    <property type="entry name" value="NOTCH_homolog"/>
</dbReference>
<evidence type="ECO:0000259" key="12">
    <source>
        <dbReference type="PROSITE" id="PS50026"/>
    </source>
</evidence>
<dbReference type="EMBL" id="JAKMXF010000322">
    <property type="protein sequence ID" value="KAI6649066.1"/>
    <property type="molecule type" value="Genomic_DNA"/>
</dbReference>
<feature type="domain" description="EGF-like" evidence="12">
    <location>
        <begin position="392"/>
        <end position="428"/>
    </location>
</feature>
<dbReference type="FunFam" id="2.10.25.10:FF:000472">
    <property type="entry name" value="Uncharacterized protein, isoform A"/>
    <property type="match status" value="1"/>
</dbReference>
<dbReference type="Proteomes" id="UP001165289">
    <property type="component" value="Unassembled WGS sequence"/>
</dbReference>
<organism evidence="14 15">
    <name type="scientific">Oopsacas minuta</name>
    <dbReference type="NCBI Taxonomy" id="111878"/>
    <lineage>
        <taxon>Eukaryota</taxon>
        <taxon>Metazoa</taxon>
        <taxon>Porifera</taxon>
        <taxon>Hexactinellida</taxon>
        <taxon>Hexasterophora</taxon>
        <taxon>Lyssacinosida</taxon>
        <taxon>Leucopsacidae</taxon>
        <taxon>Oopsacas</taxon>
    </lineage>
</organism>
<dbReference type="SMART" id="SM00051">
    <property type="entry name" value="DSL"/>
    <property type="match status" value="1"/>
</dbReference>
<feature type="disulfide bond" evidence="7">
    <location>
        <begin position="418"/>
        <end position="427"/>
    </location>
</feature>
<dbReference type="PROSITE" id="PS51051">
    <property type="entry name" value="DSL"/>
    <property type="match status" value="1"/>
</dbReference>
<dbReference type="PANTHER" id="PTHR24033:SF231">
    <property type="entry name" value="MULTIPLE EPIDERMAL GROWTH FACTOR-LIKE DOMAINS PROTEIN 8"/>
    <property type="match status" value="1"/>
</dbReference>
<name>A0AAV7JJG6_9METZ</name>
<dbReference type="GO" id="GO:0005509">
    <property type="term" value="F:calcium ion binding"/>
    <property type="evidence" value="ECO:0007669"/>
    <property type="project" value="InterPro"/>
</dbReference>
<keyword evidence="5 7" id="KW-1015">Disulfide bond</keyword>
<evidence type="ECO:0000256" key="11">
    <source>
        <dbReference type="SAM" id="SignalP"/>
    </source>
</evidence>
<keyword evidence="3 9" id="KW-0732">Signal</keyword>
<feature type="domain" description="EGF-like" evidence="12">
    <location>
        <begin position="308"/>
        <end position="352"/>
    </location>
</feature>
<evidence type="ECO:0000256" key="8">
    <source>
        <dbReference type="PROSITE-ProRule" id="PRU00377"/>
    </source>
</evidence>
<feature type="chain" id="PRO_5043664214" description="Delta-like protein" evidence="11">
    <location>
        <begin position="21"/>
        <end position="633"/>
    </location>
</feature>
<dbReference type="PROSITE" id="PS01187">
    <property type="entry name" value="EGF_CA"/>
    <property type="match status" value="1"/>
</dbReference>
<feature type="domain" description="EGF-like" evidence="12">
    <location>
        <begin position="429"/>
        <end position="469"/>
    </location>
</feature>
<dbReference type="Gene3D" id="2.10.25.10">
    <property type="entry name" value="Laminin"/>
    <property type="match status" value="5"/>
</dbReference>
<dbReference type="InterPro" id="IPR001881">
    <property type="entry name" value="EGF-like_Ca-bd_dom"/>
</dbReference>
<feature type="domain" description="DSL" evidence="13">
    <location>
        <begin position="187"/>
        <end position="231"/>
    </location>
</feature>
<feature type="disulfide bond" evidence="7">
    <location>
        <begin position="279"/>
        <end position="289"/>
    </location>
</feature>
<gene>
    <name evidence="14" type="ORF">LOD99_6787</name>
</gene>
<dbReference type="GO" id="GO:0007154">
    <property type="term" value="P:cell communication"/>
    <property type="evidence" value="ECO:0007669"/>
    <property type="project" value="InterPro"/>
</dbReference>
<feature type="signal peptide" evidence="11">
    <location>
        <begin position="1"/>
        <end position="20"/>
    </location>
</feature>
<dbReference type="Gene3D" id="2.10.25.140">
    <property type="match status" value="1"/>
</dbReference>
<feature type="disulfide bond" evidence="7">
    <location>
        <begin position="342"/>
        <end position="351"/>
    </location>
</feature>
<dbReference type="InterPro" id="IPR013032">
    <property type="entry name" value="EGF-like_CS"/>
</dbReference>
<comment type="subcellular location">
    <subcellularLocation>
        <location evidence="9">Membrane</location>
        <topology evidence="9">Single-pass type I membrane protein</topology>
    </subcellularLocation>
</comment>
<dbReference type="SUPFAM" id="SSF57196">
    <property type="entry name" value="EGF/Laminin"/>
    <property type="match status" value="5"/>
</dbReference>
<dbReference type="PANTHER" id="PTHR24033">
    <property type="entry name" value="EGF-LIKE DOMAIN-CONTAINING PROTEIN"/>
    <property type="match status" value="1"/>
</dbReference>
<feature type="disulfide bond" evidence="8">
    <location>
        <begin position="222"/>
        <end position="231"/>
    </location>
</feature>
<evidence type="ECO:0000313" key="15">
    <source>
        <dbReference type="Proteomes" id="UP001165289"/>
    </source>
</evidence>
<keyword evidence="4 9" id="KW-0677">Repeat</keyword>
<evidence type="ECO:0000256" key="9">
    <source>
        <dbReference type="RuleBase" id="RU280815"/>
    </source>
</evidence>
<dbReference type="Pfam" id="PF01414">
    <property type="entry name" value="DSL"/>
    <property type="match status" value="1"/>
</dbReference>
<evidence type="ECO:0000256" key="3">
    <source>
        <dbReference type="ARBA" id="ARBA00022729"/>
    </source>
</evidence>
<evidence type="ECO:0000256" key="7">
    <source>
        <dbReference type="PROSITE-ProRule" id="PRU00076"/>
    </source>
</evidence>
<dbReference type="SMART" id="SM00181">
    <property type="entry name" value="EGF"/>
    <property type="match status" value="6"/>
</dbReference>
<comment type="function">
    <text evidence="9">Putative Notch ligand involved in the mediation of Notch signaling.</text>
</comment>
<protein>
    <recommendedName>
        <fullName evidence="9">Delta-like protein</fullName>
    </recommendedName>
</protein>
<evidence type="ECO:0000313" key="14">
    <source>
        <dbReference type="EMBL" id="KAI6649066.1"/>
    </source>
</evidence>
<evidence type="ECO:0000256" key="10">
    <source>
        <dbReference type="SAM" id="Phobius"/>
    </source>
</evidence>
<evidence type="ECO:0000256" key="2">
    <source>
        <dbReference type="ARBA" id="ARBA00022536"/>
    </source>
</evidence>
<sequence>MRIVILLAFVCVLGCVVVSAQSSMYPQGHDVLFYFWTFSVNGRLASGECCDSTENVTVCPMDCDVHFAVCVREHNESSNLCNSNTSSHIQLFGYIHVNAESIEFAEEDNIFGSGLSNPLRYNFSGEWNNHIQTVLIARETDQYLDSYIFTNIDYIDANWIVAAGGNAVMTHYNGKYGNMMVTLGLAVECWEGWYGEYCTKYCVPQDAPGGHYTCSADGEIMCNYNWIGEDCNFQETCLLPCPVSRICHNGSCDECSQGYAGEDCTCIDPHHCDPDGGHCDTPCVNGGNCDNGMCACTVHYTGQTCTEINDVCGTVIMPSDCQVGQGVCSNSLVSSTGFICTCNPGYTGDNCNMNIDDCEDSPCGDNGMCVDEINAYYCVCNAGFEGTNCEVNKDDCLTGSCLHEGVCVDGTNTFTCECPNGTVQPICELATECSRASCSNHGECDISVSMDTVDSTCICDEGYTGELCAEPINHCDPSPCQTGETCIQGINTYVCVCGEEDCETSVSALKTTEAAVISVAMGVVIIILVIIIIVVVFIAVCIARHKKINRQFMVTTEGPPGAFCNPIYAEANLPTYDEADAFHKNPLPGEEPEYETMDAYKDKLGIMYGYGEGVEEGFPTIQDEKKALENLYK</sequence>
<comment type="caution">
    <text evidence="7">Lacks conserved residue(s) required for the propagation of feature annotation.</text>
</comment>
<feature type="domain" description="EGF-like" evidence="12">
    <location>
        <begin position="471"/>
        <end position="503"/>
    </location>
</feature>
<evidence type="ECO:0000256" key="1">
    <source>
        <dbReference type="ARBA" id="ARBA00022473"/>
    </source>
</evidence>
<dbReference type="Pfam" id="PF12661">
    <property type="entry name" value="hEGF"/>
    <property type="match status" value="2"/>
</dbReference>
<dbReference type="GO" id="GO:0016020">
    <property type="term" value="C:membrane"/>
    <property type="evidence" value="ECO:0007669"/>
    <property type="project" value="UniProtKB-SubCell"/>
</dbReference>
<comment type="caution">
    <text evidence="14">The sequence shown here is derived from an EMBL/GenBank/DDBJ whole genome shotgun (WGS) entry which is preliminary data.</text>
</comment>
<keyword evidence="15" id="KW-1185">Reference proteome</keyword>
<evidence type="ECO:0000256" key="5">
    <source>
        <dbReference type="ARBA" id="ARBA00023157"/>
    </source>
</evidence>
<proteinExistence type="predicted"/>
<feature type="domain" description="EGF-like" evidence="12">
    <location>
        <begin position="275"/>
        <end position="306"/>
    </location>
</feature>
<evidence type="ECO:0000259" key="13">
    <source>
        <dbReference type="PROSITE" id="PS51051"/>
    </source>
</evidence>
<dbReference type="InterPro" id="IPR000742">
    <property type="entry name" value="EGF"/>
</dbReference>
<dbReference type="AlphaFoldDB" id="A0AAV7JJG6"/>
<dbReference type="PROSITE" id="PS01186">
    <property type="entry name" value="EGF_2"/>
    <property type="match status" value="3"/>
</dbReference>
<dbReference type="InterPro" id="IPR000152">
    <property type="entry name" value="EGF-type_Asp/Asn_hydroxyl_site"/>
</dbReference>
<dbReference type="InterPro" id="IPR018097">
    <property type="entry name" value="EGF_Ca-bd_CS"/>
</dbReference>
<keyword evidence="9 10" id="KW-0812">Transmembrane</keyword>
<feature type="transmembrane region" description="Helical" evidence="10">
    <location>
        <begin position="515"/>
        <end position="543"/>
    </location>
</feature>
<feature type="domain" description="EGF-like" evidence="12">
    <location>
        <begin position="354"/>
        <end position="390"/>
    </location>
</feature>
<dbReference type="SMART" id="SM00179">
    <property type="entry name" value="EGF_CA"/>
    <property type="match status" value="4"/>
</dbReference>
<feature type="disulfide bond" evidence="7">
    <location>
        <begin position="459"/>
        <end position="468"/>
    </location>
</feature>
<reference evidence="14 15" key="1">
    <citation type="journal article" date="2023" name="BMC Biol.">
        <title>The compact genome of the sponge Oopsacas minuta (Hexactinellida) is lacking key metazoan core genes.</title>
        <authorList>
            <person name="Santini S."/>
            <person name="Schenkelaars Q."/>
            <person name="Jourda C."/>
            <person name="Duchesne M."/>
            <person name="Belahbib H."/>
            <person name="Rocher C."/>
            <person name="Selva M."/>
            <person name="Riesgo A."/>
            <person name="Vervoort M."/>
            <person name="Leys S.P."/>
            <person name="Kodjabachian L."/>
            <person name="Le Bivic A."/>
            <person name="Borchiellini C."/>
            <person name="Claverie J.M."/>
            <person name="Renard E."/>
        </authorList>
    </citation>
    <scope>NUCLEOTIDE SEQUENCE [LARGE SCALE GENOMIC DNA]</scope>
    <source>
        <strain evidence="14">SPO-2</strain>
    </source>
</reference>
<dbReference type="PROSITE" id="PS00022">
    <property type="entry name" value="EGF_1"/>
    <property type="match status" value="4"/>
</dbReference>
<keyword evidence="2 7" id="KW-0245">EGF-like domain</keyword>
<feature type="disulfide bond" evidence="7">
    <location>
        <begin position="296"/>
        <end position="305"/>
    </location>
</feature>
<evidence type="ECO:0000256" key="4">
    <source>
        <dbReference type="ARBA" id="ARBA00022737"/>
    </source>
</evidence>
<dbReference type="CDD" id="cd00054">
    <property type="entry name" value="EGF_CA"/>
    <property type="match status" value="2"/>
</dbReference>
<dbReference type="PROSITE" id="PS50026">
    <property type="entry name" value="EGF_3"/>
    <property type="match status" value="6"/>
</dbReference>
<feature type="disulfide bond" evidence="8">
    <location>
        <begin position="189"/>
        <end position="198"/>
    </location>
</feature>
<dbReference type="PROSITE" id="PS00010">
    <property type="entry name" value="ASX_HYDROXYL"/>
    <property type="match status" value="2"/>
</dbReference>
<keyword evidence="6" id="KW-0325">Glycoprotein</keyword>